<name>A0A9P6VIQ3_9HELO</name>
<feature type="chain" id="PRO_5040171267" evidence="9">
    <location>
        <begin position="25"/>
        <end position="738"/>
    </location>
</feature>
<evidence type="ECO:0000256" key="3">
    <source>
        <dbReference type="ARBA" id="ARBA00022692"/>
    </source>
</evidence>
<feature type="region of interest" description="Disordered" evidence="7">
    <location>
        <begin position="628"/>
        <end position="738"/>
    </location>
</feature>
<evidence type="ECO:0000256" key="8">
    <source>
        <dbReference type="SAM" id="Phobius"/>
    </source>
</evidence>
<feature type="transmembrane region" description="Helical" evidence="8">
    <location>
        <begin position="493"/>
        <end position="512"/>
    </location>
</feature>
<keyword evidence="4 9" id="KW-0732">Signal</keyword>
<dbReference type="Proteomes" id="UP000785200">
    <property type="component" value="Unassembled WGS sequence"/>
</dbReference>
<feature type="compositionally biased region" description="Low complexity" evidence="7">
    <location>
        <begin position="690"/>
        <end position="704"/>
    </location>
</feature>
<evidence type="ECO:0000256" key="5">
    <source>
        <dbReference type="ARBA" id="ARBA00022989"/>
    </source>
</evidence>
<feature type="transmembrane region" description="Helical" evidence="8">
    <location>
        <begin position="406"/>
        <end position="425"/>
    </location>
</feature>
<dbReference type="SMART" id="SM01320">
    <property type="entry name" value="TRP_N"/>
    <property type="match status" value="1"/>
</dbReference>
<comment type="subcellular location">
    <subcellularLocation>
        <location evidence="1">Membrane</location>
        <topology evidence="1">Multi-pass membrane protein</topology>
    </subcellularLocation>
</comment>
<dbReference type="GO" id="GO:0016020">
    <property type="term" value="C:membrane"/>
    <property type="evidence" value="ECO:0007669"/>
    <property type="project" value="UniProtKB-SubCell"/>
</dbReference>
<dbReference type="PANTHER" id="PTHR31145:SF2">
    <property type="entry name" value="FLAVIN CARRIER PROTEIN 2"/>
    <property type="match status" value="1"/>
</dbReference>
<sequence length="738" mass="81036">MHLFRPFQAVRILSLCSLLGRVASERVITSTALEECQSNSTFTASLFNIVFTPDNHSLSLNVVGDSSVEGNVILKIEAAAYGYTFLRETINPCTESGLSSLCPLQNLQINFDTNYNNISSNIIGRIPGVAFGIPDLDASITVYMSKADTPNDDLACVRLRLSNGKTVYQAGVGWATAVVAILGLLSSALVSGLGHINTASHIAAYALALFNYFQAIAIVGLCAVPLPSIVQSWTQDFAWSMGIIRVRFLQTLATWYLRGTGGKSDSILETLGTKSVQVLKRGLKHVGKAHALVRRSDAVPTGEYTVRGIKRVAFRAGMEPTNVFLTGIIFFCIFIIFTVLGVTLFKQYIDLAIRARWMKSDRFQSFRDDYLVTLKGIILRTLMIGYPLLSILCLWEFTQVDSPGEVVLAVFIFFGVTATLVWAAFQVMQIARRSQQVYQTPAYMLYTNATTLSKWGFLYIQFRASSYRYIVPTLIYIVVKAMFIAFAQGNGTVQAIALLITEAVALVLASVFRPWMDKPTNAINISICAVNFFNTILLLIFTGIFNGPGLLIGVSGVVFFILNAVFALVLLLVVLVASIFSFLNKNPEARYQPVADNRASFIKSQTALNTELDALGFSARGGLDDNYAEKLGDHRDSSPDLLPPNLGHHQRDSVVSNSSYREQYSQPGTPVTPSMPMLPPPVPRHGDSMSPSRPGSAISASSRAISEKGSRRSERNYPEFRSQNNSSPWQRGAGYDHQ</sequence>
<evidence type="ECO:0000256" key="1">
    <source>
        <dbReference type="ARBA" id="ARBA00004141"/>
    </source>
</evidence>
<dbReference type="Pfam" id="PF14558">
    <property type="entry name" value="TRP_N"/>
    <property type="match status" value="1"/>
</dbReference>
<feature type="compositionally biased region" description="Basic and acidic residues" evidence="7">
    <location>
        <begin position="705"/>
        <end position="718"/>
    </location>
</feature>
<feature type="transmembrane region" description="Helical" evidence="8">
    <location>
        <begin position="469"/>
        <end position="487"/>
    </location>
</feature>
<dbReference type="GO" id="GO:0055085">
    <property type="term" value="P:transmembrane transport"/>
    <property type="evidence" value="ECO:0007669"/>
    <property type="project" value="TreeGrafter"/>
</dbReference>
<comment type="caution">
    <text evidence="11">The sequence shown here is derived from an EMBL/GenBank/DDBJ whole genome shotgun (WGS) entry which is preliminary data.</text>
</comment>
<feature type="transmembrane region" description="Helical" evidence="8">
    <location>
        <begin position="167"/>
        <end position="190"/>
    </location>
</feature>
<evidence type="ECO:0000256" key="2">
    <source>
        <dbReference type="ARBA" id="ARBA00010642"/>
    </source>
</evidence>
<organism evidence="11 12">
    <name type="scientific">Hyphodiscus hymeniophilus</name>
    <dbReference type="NCBI Taxonomy" id="353542"/>
    <lineage>
        <taxon>Eukaryota</taxon>
        <taxon>Fungi</taxon>
        <taxon>Dikarya</taxon>
        <taxon>Ascomycota</taxon>
        <taxon>Pezizomycotina</taxon>
        <taxon>Leotiomycetes</taxon>
        <taxon>Helotiales</taxon>
        <taxon>Hyphodiscaceae</taxon>
        <taxon>Hyphodiscus</taxon>
    </lineage>
</organism>
<dbReference type="PANTHER" id="PTHR31145">
    <property type="entry name" value="INTEGRAL MEMBRANE PROTEIN (AFU_ORTHOLOGUE AFUA_7G01610)"/>
    <property type="match status" value="1"/>
</dbReference>
<evidence type="ECO:0000256" key="4">
    <source>
        <dbReference type="ARBA" id="ARBA00022729"/>
    </source>
</evidence>
<evidence type="ECO:0000256" key="9">
    <source>
        <dbReference type="SAM" id="SignalP"/>
    </source>
</evidence>
<feature type="compositionally biased region" description="Basic and acidic residues" evidence="7">
    <location>
        <begin position="628"/>
        <end position="638"/>
    </location>
</feature>
<gene>
    <name evidence="11" type="ORF">D0Z07_5344</name>
</gene>
<dbReference type="InterPro" id="IPR010308">
    <property type="entry name" value="TRP_C"/>
</dbReference>
<evidence type="ECO:0000256" key="6">
    <source>
        <dbReference type="ARBA" id="ARBA00023136"/>
    </source>
</evidence>
<dbReference type="GO" id="GO:0009272">
    <property type="term" value="P:fungal-type cell wall biogenesis"/>
    <property type="evidence" value="ECO:0007669"/>
    <property type="project" value="TreeGrafter"/>
</dbReference>
<feature type="transmembrane region" description="Helical" evidence="8">
    <location>
        <begin position="370"/>
        <end position="394"/>
    </location>
</feature>
<keyword evidence="3 8" id="KW-0812">Transmembrane</keyword>
<feature type="transmembrane region" description="Helical" evidence="8">
    <location>
        <begin position="323"/>
        <end position="349"/>
    </location>
</feature>
<dbReference type="EMBL" id="VNKQ01000010">
    <property type="protein sequence ID" value="KAG0648424.1"/>
    <property type="molecule type" value="Genomic_DNA"/>
</dbReference>
<evidence type="ECO:0000313" key="11">
    <source>
        <dbReference type="EMBL" id="KAG0648424.1"/>
    </source>
</evidence>
<reference evidence="11" key="1">
    <citation type="submission" date="2019-07" db="EMBL/GenBank/DDBJ databases">
        <title>Hyphodiscus hymeniophilus genome sequencing and assembly.</title>
        <authorList>
            <person name="Kramer G."/>
            <person name="Nodwell J."/>
        </authorList>
    </citation>
    <scope>NUCLEOTIDE SEQUENCE</scope>
    <source>
        <strain evidence="11">ATCC 34498</strain>
    </source>
</reference>
<keyword evidence="12" id="KW-1185">Reference proteome</keyword>
<accession>A0A9P6VIQ3</accession>
<keyword evidence="5 8" id="KW-1133">Transmembrane helix</keyword>
<proteinExistence type="inferred from homology"/>
<dbReference type="AlphaFoldDB" id="A0A9P6VIQ3"/>
<dbReference type="InterPro" id="IPR032800">
    <property type="entry name" value="TRP_N"/>
</dbReference>
<evidence type="ECO:0000256" key="7">
    <source>
        <dbReference type="SAM" id="MobiDB-lite"/>
    </source>
</evidence>
<feature type="transmembrane region" description="Helical" evidence="8">
    <location>
        <begin position="202"/>
        <end position="226"/>
    </location>
</feature>
<dbReference type="InterPro" id="IPR040241">
    <property type="entry name" value="TRP_Flc/Pkd2-like"/>
</dbReference>
<evidence type="ECO:0000259" key="10">
    <source>
        <dbReference type="SMART" id="SM01320"/>
    </source>
</evidence>
<evidence type="ECO:0000313" key="12">
    <source>
        <dbReference type="Proteomes" id="UP000785200"/>
    </source>
</evidence>
<dbReference type="OrthoDB" id="5212126at2759"/>
<comment type="similarity">
    <text evidence="2">Belongs to the transient receptor potential (TRP) ion channel family.</text>
</comment>
<feature type="transmembrane region" description="Helical" evidence="8">
    <location>
        <begin position="557"/>
        <end position="583"/>
    </location>
</feature>
<feature type="signal peptide" evidence="9">
    <location>
        <begin position="1"/>
        <end position="24"/>
    </location>
</feature>
<feature type="transmembrane region" description="Helical" evidence="8">
    <location>
        <begin position="524"/>
        <end position="545"/>
    </location>
</feature>
<dbReference type="Pfam" id="PF06011">
    <property type="entry name" value="TRP"/>
    <property type="match status" value="1"/>
</dbReference>
<feature type="domain" description="ML-like" evidence="10">
    <location>
        <begin position="26"/>
        <end position="168"/>
    </location>
</feature>
<protein>
    <submittedName>
        <fullName evidence="11">Flavin carrier 1</fullName>
    </submittedName>
</protein>
<keyword evidence="6 8" id="KW-0472">Membrane</keyword>
<feature type="compositionally biased region" description="Polar residues" evidence="7">
    <location>
        <begin position="653"/>
        <end position="668"/>
    </location>
</feature>